<dbReference type="EC" id="2.7.1.24" evidence="5 6"/>
<protein>
    <recommendedName>
        <fullName evidence="5 6">Dephospho-CoA kinase</fullName>
        <ecNumber evidence="5 6">2.7.1.24</ecNumber>
    </recommendedName>
    <alternativeName>
        <fullName evidence="5">Dephosphocoenzyme A kinase</fullName>
    </alternativeName>
</protein>
<evidence type="ECO:0000256" key="2">
    <source>
        <dbReference type="ARBA" id="ARBA00022741"/>
    </source>
</evidence>
<dbReference type="GO" id="GO:0015937">
    <property type="term" value="P:coenzyme A biosynthetic process"/>
    <property type="evidence" value="ECO:0007669"/>
    <property type="project" value="UniProtKB-UniRule"/>
</dbReference>
<dbReference type="InterPro" id="IPR001977">
    <property type="entry name" value="Depp_CoAkinase"/>
</dbReference>
<dbReference type="CDD" id="cd02022">
    <property type="entry name" value="DPCK"/>
    <property type="match status" value="1"/>
</dbReference>
<dbReference type="UniPathway" id="UPA00241">
    <property type="reaction ID" value="UER00356"/>
</dbReference>
<comment type="pathway">
    <text evidence="5">Cofactor biosynthesis; coenzyme A biosynthesis; CoA from (R)-pantothenate: step 5/5.</text>
</comment>
<dbReference type="PROSITE" id="PS51257">
    <property type="entry name" value="PROKAR_LIPOPROTEIN"/>
    <property type="match status" value="1"/>
</dbReference>
<reference evidence="7" key="1">
    <citation type="journal article" date="2020" name="mSystems">
        <title>Genome- and Community-Level Interaction Insights into Carbon Utilization and Element Cycling Functions of Hydrothermarchaeota in Hydrothermal Sediment.</title>
        <authorList>
            <person name="Zhou Z."/>
            <person name="Liu Y."/>
            <person name="Xu W."/>
            <person name="Pan J."/>
            <person name="Luo Z.H."/>
            <person name="Li M."/>
        </authorList>
    </citation>
    <scope>NUCLEOTIDE SEQUENCE [LARGE SCALE GENOMIC DNA]</scope>
    <source>
        <strain evidence="7">SpSt-711</strain>
    </source>
</reference>
<dbReference type="PANTHER" id="PTHR10695:SF46">
    <property type="entry name" value="BIFUNCTIONAL COENZYME A SYNTHASE-RELATED"/>
    <property type="match status" value="1"/>
</dbReference>
<comment type="similarity">
    <text evidence="1 5">Belongs to the CoaE family.</text>
</comment>
<keyword evidence="5" id="KW-0963">Cytoplasm</keyword>
<keyword evidence="3 5" id="KW-0067">ATP-binding</keyword>
<evidence type="ECO:0000256" key="1">
    <source>
        <dbReference type="ARBA" id="ARBA00009018"/>
    </source>
</evidence>
<dbReference type="InterPro" id="IPR027417">
    <property type="entry name" value="P-loop_NTPase"/>
</dbReference>
<dbReference type="PANTHER" id="PTHR10695">
    <property type="entry name" value="DEPHOSPHO-COA KINASE-RELATED"/>
    <property type="match status" value="1"/>
</dbReference>
<dbReference type="AlphaFoldDB" id="A0A7V4N561"/>
<name>A0A7V4N561_9BACT</name>
<organism evidence="7">
    <name type="scientific">Thermodesulfobacterium geofontis</name>
    <dbReference type="NCBI Taxonomy" id="1295609"/>
    <lineage>
        <taxon>Bacteria</taxon>
        <taxon>Pseudomonadati</taxon>
        <taxon>Thermodesulfobacteriota</taxon>
        <taxon>Thermodesulfobacteria</taxon>
        <taxon>Thermodesulfobacteriales</taxon>
        <taxon>Thermodesulfobacteriaceae</taxon>
        <taxon>Thermodesulfobacterium</taxon>
    </lineage>
</organism>
<dbReference type="SUPFAM" id="SSF52540">
    <property type="entry name" value="P-loop containing nucleoside triphosphate hydrolases"/>
    <property type="match status" value="1"/>
</dbReference>
<comment type="function">
    <text evidence="5">Catalyzes the phosphorylation of the 3'-hydroxyl group of dephosphocoenzyme A to form coenzyme A.</text>
</comment>
<dbReference type="GO" id="GO:0004140">
    <property type="term" value="F:dephospho-CoA kinase activity"/>
    <property type="evidence" value="ECO:0007669"/>
    <property type="project" value="UniProtKB-UniRule"/>
</dbReference>
<dbReference type="GO" id="GO:0005524">
    <property type="term" value="F:ATP binding"/>
    <property type="evidence" value="ECO:0007669"/>
    <property type="project" value="UniProtKB-UniRule"/>
</dbReference>
<dbReference type="EMBL" id="DTEI01000099">
    <property type="protein sequence ID" value="HGU16153.1"/>
    <property type="molecule type" value="Genomic_DNA"/>
</dbReference>
<evidence type="ECO:0000313" key="7">
    <source>
        <dbReference type="EMBL" id="HGU16153.1"/>
    </source>
</evidence>
<evidence type="ECO:0000256" key="4">
    <source>
        <dbReference type="ARBA" id="ARBA00022993"/>
    </source>
</evidence>
<dbReference type="PROSITE" id="PS51219">
    <property type="entry name" value="DPCK"/>
    <property type="match status" value="1"/>
</dbReference>
<comment type="subcellular location">
    <subcellularLocation>
        <location evidence="5">Cytoplasm</location>
    </subcellularLocation>
</comment>
<keyword evidence="5 7" id="KW-0808">Transferase</keyword>
<keyword evidence="5 7" id="KW-0418">Kinase</keyword>
<dbReference type="GO" id="GO:0005737">
    <property type="term" value="C:cytoplasm"/>
    <property type="evidence" value="ECO:0007669"/>
    <property type="project" value="UniProtKB-SubCell"/>
</dbReference>
<feature type="binding site" evidence="5">
    <location>
        <begin position="11"/>
        <end position="16"/>
    </location>
    <ligand>
        <name>ATP</name>
        <dbReference type="ChEBI" id="CHEBI:30616"/>
    </ligand>
</feature>
<comment type="catalytic activity">
    <reaction evidence="5">
        <text>3'-dephospho-CoA + ATP = ADP + CoA + H(+)</text>
        <dbReference type="Rhea" id="RHEA:18245"/>
        <dbReference type="ChEBI" id="CHEBI:15378"/>
        <dbReference type="ChEBI" id="CHEBI:30616"/>
        <dbReference type="ChEBI" id="CHEBI:57287"/>
        <dbReference type="ChEBI" id="CHEBI:57328"/>
        <dbReference type="ChEBI" id="CHEBI:456216"/>
        <dbReference type="EC" id="2.7.1.24"/>
    </reaction>
</comment>
<comment type="caution">
    <text evidence="7">The sequence shown here is derived from an EMBL/GenBank/DDBJ whole genome shotgun (WGS) entry which is preliminary data.</text>
</comment>
<dbReference type="HAMAP" id="MF_00376">
    <property type="entry name" value="Dephospho_CoA_kinase"/>
    <property type="match status" value="1"/>
</dbReference>
<dbReference type="NCBIfam" id="TIGR00152">
    <property type="entry name" value="dephospho-CoA kinase"/>
    <property type="match status" value="1"/>
</dbReference>
<sequence length="194" mass="22535">MKKIAITGSLGTGKSTILKILQNLGFATFSCDEAVRNLYEDPGIKKGVIEIFGEEILEPDGKLNKKKILEKILENQELKKKLEALFHPLVKEKCIEFIKTNEKEKIVFLEVPLLFEVGWESFFDEIWVASCSEEVQKERILKKGLDEKVGEEILKLQLPLFEKEKRAHRIIFSEKNIEDLEKELKEILKEYLKD</sequence>
<evidence type="ECO:0000256" key="5">
    <source>
        <dbReference type="HAMAP-Rule" id="MF_00376"/>
    </source>
</evidence>
<accession>A0A7V4N561</accession>
<evidence type="ECO:0000256" key="3">
    <source>
        <dbReference type="ARBA" id="ARBA00022840"/>
    </source>
</evidence>
<gene>
    <name evidence="5" type="primary">coaE</name>
    <name evidence="7" type="ORF">ENU91_05830</name>
</gene>
<dbReference type="Gene3D" id="3.40.50.300">
    <property type="entry name" value="P-loop containing nucleotide triphosphate hydrolases"/>
    <property type="match status" value="1"/>
</dbReference>
<evidence type="ECO:0000256" key="6">
    <source>
        <dbReference type="NCBIfam" id="TIGR00152"/>
    </source>
</evidence>
<keyword evidence="2 5" id="KW-0547">Nucleotide-binding</keyword>
<dbReference type="Pfam" id="PF01121">
    <property type="entry name" value="CoaE"/>
    <property type="match status" value="1"/>
</dbReference>
<proteinExistence type="inferred from homology"/>
<keyword evidence="4 5" id="KW-0173">Coenzyme A biosynthesis</keyword>